<dbReference type="EMBL" id="VSSQ01029467">
    <property type="protein sequence ID" value="MPM79611.1"/>
    <property type="molecule type" value="Genomic_DNA"/>
</dbReference>
<evidence type="ECO:0000313" key="1">
    <source>
        <dbReference type="EMBL" id="MPM79611.1"/>
    </source>
</evidence>
<sequence>MIALCGFDQVVADRLELFVDGGGGLAVVKPALRPRSADDFGGAEIGAGFGRYFGAHFEVSCVVEFP</sequence>
<protein>
    <submittedName>
        <fullName evidence="1">Uncharacterized protein</fullName>
    </submittedName>
</protein>
<proteinExistence type="predicted"/>
<organism evidence="1">
    <name type="scientific">bioreactor metagenome</name>
    <dbReference type="NCBI Taxonomy" id="1076179"/>
    <lineage>
        <taxon>unclassified sequences</taxon>
        <taxon>metagenomes</taxon>
        <taxon>ecological metagenomes</taxon>
    </lineage>
</organism>
<reference evidence="1" key="1">
    <citation type="submission" date="2019-08" db="EMBL/GenBank/DDBJ databases">
        <authorList>
            <person name="Kucharzyk K."/>
            <person name="Murdoch R.W."/>
            <person name="Higgins S."/>
            <person name="Loffler F."/>
        </authorList>
    </citation>
    <scope>NUCLEOTIDE SEQUENCE</scope>
</reference>
<dbReference type="AlphaFoldDB" id="A0A645CRR4"/>
<name>A0A645CRR4_9ZZZZ</name>
<accession>A0A645CRR4</accession>
<comment type="caution">
    <text evidence="1">The sequence shown here is derived from an EMBL/GenBank/DDBJ whole genome shotgun (WGS) entry which is preliminary data.</text>
</comment>
<gene>
    <name evidence="1" type="ORF">SDC9_126650</name>
</gene>